<feature type="region of interest" description="Disordered" evidence="1">
    <location>
        <begin position="373"/>
        <end position="393"/>
    </location>
</feature>
<accession>A0AAE4V279</accession>
<sequence>MVNGTSIIVPLQDTHTRTVVDVWRALGFRHNEIASILAVDPTTHRTETKLHPLAEYEAAELEIPRDVNLYFGVNPRREGLEYGRGGETDVTRVVTLFADLDVKSGALGSMKECHRVVGKLTNALGIKPAVIIETGRGLQPFWRIANTASAPNTIHDEDDRLAWKILLARFGGLVQQIVDEVRPGAKIDNVYELARVLRCPGSVNNKYDDRPVVTATVNSEARAVSRTKLLAALDRRDARSLGGQVSRPTPKVATDLEEAEQWIHSVPGWDAKYDDMGAALRWHCNYRDMLDKFAHGTDDDTSAHNLMRNRVYHAIKCATEGEAGLGLALALIRDAYLETMQRRRDGELPGERRSRFVAEDDFNRAVKGAIASARYKTPPDGDKARIELTEAEA</sequence>
<name>A0AAE4V279_9NOCA</name>
<protein>
    <submittedName>
        <fullName evidence="2">Uncharacterized protein</fullName>
    </submittedName>
</protein>
<comment type="caution">
    <text evidence="2">The sequence shown here is derived from an EMBL/GenBank/DDBJ whole genome shotgun (WGS) entry which is preliminary data.</text>
</comment>
<evidence type="ECO:0000313" key="3">
    <source>
        <dbReference type="Proteomes" id="UP001185863"/>
    </source>
</evidence>
<feature type="compositionally biased region" description="Basic and acidic residues" evidence="1">
    <location>
        <begin position="377"/>
        <end position="393"/>
    </location>
</feature>
<proteinExistence type="predicted"/>
<gene>
    <name evidence="2" type="ORF">R4315_21385</name>
</gene>
<organism evidence="2 3">
    <name type="scientific">Rhodococcus oxybenzonivorans</name>
    <dbReference type="NCBI Taxonomy" id="1990687"/>
    <lineage>
        <taxon>Bacteria</taxon>
        <taxon>Bacillati</taxon>
        <taxon>Actinomycetota</taxon>
        <taxon>Actinomycetes</taxon>
        <taxon>Mycobacteriales</taxon>
        <taxon>Nocardiaceae</taxon>
        <taxon>Rhodococcus</taxon>
    </lineage>
</organism>
<evidence type="ECO:0000313" key="2">
    <source>
        <dbReference type="EMBL" id="MDV7267085.1"/>
    </source>
</evidence>
<dbReference type="RefSeq" id="WP_317747790.1">
    <property type="nucleotide sequence ID" value="NZ_JAWLUP010000070.1"/>
</dbReference>
<dbReference type="AlphaFoldDB" id="A0AAE4V279"/>
<dbReference type="EMBL" id="JAWLUP010000070">
    <property type="protein sequence ID" value="MDV7267085.1"/>
    <property type="molecule type" value="Genomic_DNA"/>
</dbReference>
<dbReference type="Proteomes" id="UP001185863">
    <property type="component" value="Unassembled WGS sequence"/>
</dbReference>
<evidence type="ECO:0000256" key="1">
    <source>
        <dbReference type="SAM" id="MobiDB-lite"/>
    </source>
</evidence>
<reference evidence="2" key="1">
    <citation type="submission" date="2023-10" db="EMBL/GenBank/DDBJ databases">
        <title>Development of a sustainable strategy for remediation of hydrocarbon-contaminated territories based on the waste exchange concept.</title>
        <authorList>
            <person name="Krivoruchko A."/>
        </authorList>
    </citation>
    <scope>NUCLEOTIDE SEQUENCE</scope>
    <source>
        <strain evidence="2">IEGM 68</strain>
    </source>
</reference>